<name>A0A222E430_9RHOB</name>
<evidence type="ECO:0000313" key="3">
    <source>
        <dbReference type="Proteomes" id="UP000203589"/>
    </source>
</evidence>
<feature type="chain" id="PRO_5013234036" evidence="1">
    <location>
        <begin position="22"/>
        <end position="203"/>
    </location>
</feature>
<dbReference type="OrthoDB" id="7858246at2"/>
<feature type="signal peptide" evidence="1">
    <location>
        <begin position="1"/>
        <end position="21"/>
    </location>
</feature>
<proteinExistence type="predicted"/>
<keyword evidence="3" id="KW-1185">Reference proteome</keyword>
<protein>
    <submittedName>
        <fullName evidence="2">Uncharacterized protein</fullName>
    </submittedName>
</protein>
<dbReference type="AlphaFoldDB" id="A0A222E430"/>
<dbReference type="Proteomes" id="UP000203589">
    <property type="component" value="Chromosome"/>
</dbReference>
<evidence type="ECO:0000256" key="1">
    <source>
        <dbReference type="SAM" id="SignalP"/>
    </source>
</evidence>
<dbReference type="KEGG" id="aht:ANTHELSMS3_02287"/>
<evidence type="ECO:0000313" key="2">
    <source>
        <dbReference type="EMBL" id="ASP20964.1"/>
    </source>
</evidence>
<gene>
    <name evidence="2" type="ORF">ANTHELSMS3_02287</name>
</gene>
<organism evidence="2 3">
    <name type="scientific">Antarctobacter heliothermus</name>
    <dbReference type="NCBI Taxonomy" id="74033"/>
    <lineage>
        <taxon>Bacteria</taxon>
        <taxon>Pseudomonadati</taxon>
        <taxon>Pseudomonadota</taxon>
        <taxon>Alphaproteobacteria</taxon>
        <taxon>Rhodobacterales</taxon>
        <taxon>Roseobacteraceae</taxon>
        <taxon>Antarctobacter</taxon>
    </lineage>
</organism>
<dbReference type="EMBL" id="CP022540">
    <property type="protein sequence ID" value="ASP20964.1"/>
    <property type="molecule type" value="Genomic_DNA"/>
</dbReference>
<dbReference type="RefSeq" id="WP_094034949.1">
    <property type="nucleotide sequence ID" value="NZ_CP022540.1"/>
</dbReference>
<accession>A0A222E430</accession>
<reference evidence="2 3" key="1">
    <citation type="submission" date="2017-07" db="EMBL/GenBank/DDBJ databases">
        <title>Genome Sequence of Antarctobacter heliothermus Strain SMS3 Isolated from a culture of the Diatom Skeletonema marinoi.</title>
        <authorList>
            <person name="Topel M."/>
            <person name="Pinder M.I.M."/>
            <person name="Johansson O.N."/>
            <person name="Kourtchenko O."/>
            <person name="Godhe A."/>
            <person name="Clarke A.K."/>
        </authorList>
    </citation>
    <scope>NUCLEOTIDE SEQUENCE [LARGE SCALE GENOMIC DNA]</scope>
    <source>
        <strain evidence="2 3">SMS3</strain>
    </source>
</reference>
<sequence>MNMIRAALVGLSLVCASSAAAQVSLDDLDKAMDSRSDQMAAFRDRLNDPDPDRAMTAMQLLITKGDTQQKQMAIEHGLSSTNPAIRMAAVTAVFDSQPILVSRWYPEERDINNNFRNRVKHFRGTINADKSARVPLAVGQYSEDAKCWVDLRESRYCLFRINSGEISIRMDGWAQVALDDSGRLMGTPMIGGYRTEVVIDLGR</sequence>
<keyword evidence="1" id="KW-0732">Signal</keyword>